<proteinExistence type="predicted"/>
<feature type="compositionally biased region" description="Low complexity" evidence="1">
    <location>
        <begin position="25"/>
        <end position="37"/>
    </location>
</feature>
<keyword evidence="4" id="KW-1185">Reference proteome</keyword>
<feature type="region of interest" description="Disordered" evidence="1">
    <location>
        <begin position="25"/>
        <end position="60"/>
    </location>
</feature>
<evidence type="ECO:0000313" key="4">
    <source>
        <dbReference type="Proteomes" id="UP000278437"/>
    </source>
</evidence>
<name>A0ABM7D082_9GAMM</name>
<evidence type="ECO:0000313" key="3">
    <source>
        <dbReference type="EMBL" id="AZQ09783.1"/>
    </source>
</evidence>
<reference evidence="4" key="1">
    <citation type="submission" date="2017-03" db="EMBL/GenBank/DDBJ databases">
        <title>Full genome sequence of a non-lethal Shewanella isolate that potentiates virulence of Vibio parahaemolyticus causing acute hepatopancreatic necrosis disease (AHPND) in shrimp.</title>
        <authorList>
            <person name="Prachumwat A."/>
            <person name="Sritunyalucksana K."/>
        </authorList>
    </citation>
    <scope>NUCLEOTIDE SEQUENCE [LARGE SCALE GENOMIC DNA]</scope>
    <source>
        <strain evidence="4">TH2012</strain>
    </source>
</reference>
<dbReference type="Proteomes" id="UP000278437">
    <property type="component" value="Chromosome"/>
</dbReference>
<organism evidence="3 4">
    <name type="scientific">Shewanella khirikhana</name>
    <dbReference type="NCBI Taxonomy" id="1965282"/>
    <lineage>
        <taxon>Bacteria</taxon>
        <taxon>Pseudomonadati</taxon>
        <taxon>Pseudomonadota</taxon>
        <taxon>Gammaproteobacteria</taxon>
        <taxon>Alteromonadales</taxon>
        <taxon>Shewanellaceae</taxon>
        <taxon>Shewanella</taxon>
    </lineage>
</organism>
<dbReference type="InterPro" id="IPR005590">
    <property type="entry name" value="DUF333"/>
</dbReference>
<gene>
    <name evidence="3" type="ORF">STH12_00644</name>
</gene>
<feature type="signal peptide" evidence="2">
    <location>
        <begin position="1"/>
        <end position="26"/>
    </location>
</feature>
<protein>
    <recommendedName>
        <fullName evidence="5">Hemolysin</fullName>
    </recommendedName>
</protein>
<sequence length="181" mass="18902">MKNSAKALLSALLVGSLLTACGEAPAPEAKAPAPAKEQAAKEPAKEAPATETAAAEGQYQEKTTGLANPGADFCIKLGGEYKIVEAADGKRGECHLPDGRVEDAMALYRGHVTAAADKMATDAKDAVAAIGMANPAAEYCVKIGGEHKVVKEEAGEVGYCHLKDGQVVNAWDYFRAHHQQQ</sequence>
<keyword evidence="2" id="KW-0732">Signal</keyword>
<evidence type="ECO:0000256" key="1">
    <source>
        <dbReference type="SAM" id="MobiDB-lite"/>
    </source>
</evidence>
<dbReference type="PROSITE" id="PS51257">
    <property type="entry name" value="PROKAR_LIPOPROTEIN"/>
    <property type="match status" value="1"/>
</dbReference>
<dbReference type="RefSeq" id="WP_164551131.1">
    <property type="nucleotide sequence ID" value="NZ_CP020373.1"/>
</dbReference>
<dbReference type="Pfam" id="PF03891">
    <property type="entry name" value="DUF333"/>
    <property type="match status" value="2"/>
</dbReference>
<accession>A0ABM7D082</accession>
<feature type="chain" id="PRO_5046097449" description="Hemolysin" evidence="2">
    <location>
        <begin position="27"/>
        <end position="181"/>
    </location>
</feature>
<dbReference type="PANTHER" id="PTHR38008">
    <property type="entry name" value="HEMOLYSIN-RELATED"/>
    <property type="match status" value="1"/>
</dbReference>
<dbReference type="PANTHER" id="PTHR38008:SF2">
    <property type="entry name" value="HEMOLYSIN"/>
    <property type="match status" value="1"/>
</dbReference>
<feature type="compositionally biased region" description="Low complexity" evidence="1">
    <location>
        <begin position="46"/>
        <end position="56"/>
    </location>
</feature>
<evidence type="ECO:0008006" key="5">
    <source>
        <dbReference type="Google" id="ProtNLM"/>
    </source>
</evidence>
<evidence type="ECO:0000256" key="2">
    <source>
        <dbReference type="SAM" id="SignalP"/>
    </source>
</evidence>
<dbReference type="EMBL" id="CP020373">
    <property type="protein sequence ID" value="AZQ09783.1"/>
    <property type="molecule type" value="Genomic_DNA"/>
</dbReference>